<dbReference type="PROSITE" id="PS50294">
    <property type="entry name" value="WD_REPEATS_REGION"/>
    <property type="match status" value="7"/>
</dbReference>
<dbReference type="SUPFAM" id="SSF50978">
    <property type="entry name" value="WD40 repeat-like"/>
    <property type="match status" value="1"/>
</dbReference>
<accession>A0A0K6GH67</accession>
<proteinExistence type="predicted"/>
<evidence type="ECO:0000259" key="4">
    <source>
        <dbReference type="Pfam" id="PF24883"/>
    </source>
</evidence>
<dbReference type="InterPro" id="IPR020472">
    <property type="entry name" value="WD40_PAC1"/>
</dbReference>
<dbReference type="InterPro" id="IPR036322">
    <property type="entry name" value="WD40_repeat_dom_sf"/>
</dbReference>
<keyword evidence="6" id="KW-1185">Reference proteome</keyword>
<reference evidence="5 6" key="1">
    <citation type="submission" date="2015-07" db="EMBL/GenBank/DDBJ databases">
        <authorList>
            <person name="Noorani M."/>
        </authorList>
    </citation>
    <scope>NUCLEOTIDE SEQUENCE [LARGE SCALE GENOMIC DNA]</scope>
    <source>
        <strain evidence="5">BBA 69670</strain>
    </source>
</reference>
<dbReference type="SUPFAM" id="SSF50998">
    <property type="entry name" value="Quinoprotein alcohol dehydrogenase-like"/>
    <property type="match status" value="1"/>
</dbReference>
<feature type="repeat" description="WD" evidence="3">
    <location>
        <begin position="830"/>
        <end position="871"/>
    </location>
</feature>
<dbReference type="InterPro" id="IPR015943">
    <property type="entry name" value="WD40/YVTN_repeat-like_dom_sf"/>
</dbReference>
<evidence type="ECO:0000256" key="1">
    <source>
        <dbReference type="ARBA" id="ARBA00022574"/>
    </source>
</evidence>
<gene>
    <name evidence="5" type="ORF">RSOLAG22IIIB_06828</name>
</gene>
<evidence type="ECO:0000256" key="2">
    <source>
        <dbReference type="ARBA" id="ARBA00022737"/>
    </source>
</evidence>
<evidence type="ECO:0000256" key="3">
    <source>
        <dbReference type="PROSITE-ProRule" id="PRU00221"/>
    </source>
</evidence>
<feature type="repeat" description="WD" evidence="3">
    <location>
        <begin position="916"/>
        <end position="949"/>
    </location>
</feature>
<protein>
    <submittedName>
        <fullName evidence="5">Periodic tryptophan protein 2 homolog [Neurospora crassa OR74A]</fullName>
    </submittedName>
</protein>
<name>A0A0K6GH67_9AGAM</name>
<dbReference type="SUPFAM" id="SSF52540">
    <property type="entry name" value="P-loop containing nucleoside triphosphate hydrolases"/>
    <property type="match status" value="1"/>
</dbReference>
<dbReference type="InterPro" id="IPR056884">
    <property type="entry name" value="NPHP3-like_N"/>
</dbReference>
<dbReference type="Proteomes" id="UP000044841">
    <property type="component" value="Unassembled WGS sequence"/>
</dbReference>
<dbReference type="SMART" id="SM00320">
    <property type="entry name" value="WD40"/>
    <property type="match status" value="11"/>
</dbReference>
<organism evidence="5 6">
    <name type="scientific">Rhizoctonia solani</name>
    <dbReference type="NCBI Taxonomy" id="456999"/>
    <lineage>
        <taxon>Eukaryota</taxon>
        <taxon>Fungi</taxon>
        <taxon>Dikarya</taxon>
        <taxon>Basidiomycota</taxon>
        <taxon>Agaricomycotina</taxon>
        <taxon>Agaricomycetes</taxon>
        <taxon>Cantharellales</taxon>
        <taxon>Ceratobasidiaceae</taxon>
        <taxon>Rhizoctonia</taxon>
    </lineage>
</organism>
<dbReference type="Pfam" id="PF24883">
    <property type="entry name" value="NPHP3_N"/>
    <property type="match status" value="1"/>
</dbReference>
<sequence length="1409" mass="154683">MEKAHEYKSRIKKRIKKMLKSDEVGTAPPDSVSNNASGGFASGALAESHGRADGLLGLLDNVSHAASIIGLGPIKSIADGLISCVETYKDVAEDQKEYDKLITQLESTLKDLKQYLSPSLVITASMANICCLVQKEIDHVREKQERNVGRRLKEAEDNANDVQECYKRINDHLQRLSQNANLSTWIIVDKLDTDIRLGKLAPSLWACYNSEKAAELKRGPCTKGTRTNVLANMYQWATSRDSGTLYWMNGMAGTGKTTIAYSLCQELATKENHLLCASFFCSRSLPECRAVGRIIPSIAYQLAQCSLPFRYALSKATQEKPDSHTRSPQDQFDSLIVQPFSDSKVRHAFPSNMVVVIDALDECDDATSTRLILDVLLSRSKGLPIKFVVSSRPEPTIRDQMENGTLVDARVVLHELDSGEVRTDIKTYLKAELSPINPSDSVIDKLVERSGVLFIYAATVVRYVGRDNFQRSKTRLQSVLNTTNQQGTVQTTEIDQLYHIILEAAVNDKGLEQVERDDIKLILNTVVCARAPLTVKALHGLLKLDDVERVETALRPLRSVLHVMGVDSTVTTLHASFPDYLTNHTRSGNSNWYCDAAAHHFLLAQRCFECIRDTRPQFNICQLESSYLNDNEVVDLDARVSKSIPVELRYASIYWPSHITTADSSAASELLTTLEQFLRKNLLLWLEIMNLTKTISATPDELTAVNQWATRHGATHDIFSFLQHVWRFSLTMVSNVVSQSTPHMYVSMLPFLPSHSPIRQHYAHRMRGLIGVDSTALDQGDPLLARWSLKRINCATCSRDGTMVAIAPENSKGLISLIDASSRRFVHDISQMDGGDIRCMAFSPDGTRIASGTKKGVIWVWDVDSGQLVQGPITCHKDSIRSMIFTHGGSRITSGSNDCTIRTWDVHSGEQVLAPLEGHTHTISSLATSSDGMIISGSRDGTVRVWDTRGGCRVLGPITEDVNSVYCVAASPNDKFIVSGSDSGVCVWDLGTVRGQILLRSPGVESKLSCSIAISPDSAYILVGFAVGNIQIWSASTGEAVTTLPQTSLGVRGMVAYSLDGTRIISYSQGGDLCLYDAQSATVALESQPTLIGPIRSIDISPDGKYIVSGSRDNMLHVWDAISGQLILGPLTGHTGIVYFIRYSPDGSRILSCSYDGTLRQWDARTGYSLSVNNPIVDIATPASTIQYVPRGFVSATYSPNNRSIATVSVRSTICLWDSVSGEILFGPIESESKAISVEFTTDATTLISEWDNNTDKKSSAQSGHLVHTICPPDSVSMTAFAFSPDRSCDVVADWGTYNLRLYKPNTQTEMETSGSFKGHTHKIESVQFSPDSTRIVSGSFDKTVHIWDVQTGVSIFGPLRGHTLWVMSVAYSPNGMYAASASEDGTIRIWDTSTKSELPPVSAIVQES</sequence>
<dbReference type="Pfam" id="PF00400">
    <property type="entry name" value="WD40"/>
    <property type="match status" value="8"/>
</dbReference>
<feature type="domain" description="Nephrocystin 3-like N-terminal" evidence="4">
    <location>
        <begin position="233"/>
        <end position="392"/>
    </location>
</feature>
<dbReference type="InterPro" id="IPR001680">
    <property type="entry name" value="WD40_rpt"/>
</dbReference>
<dbReference type="PROSITE" id="PS50082">
    <property type="entry name" value="WD_REPEATS_2"/>
    <property type="match status" value="7"/>
</dbReference>
<feature type="repeat" description="WD" evidence="3">
    <location>
        <begin position="1095"/>
        <end position="1129"/>
    </location>
</feature>
<dbReference type="PANTHER" id="PTHR19848:SF8">
    <property type="entry name" value="F-BOX AND WD REPEAT DOMAIN CONTAINING 7"/>
    <property type="match status" value="1"/>
</dbReference>
<dbReference type="Gene3D" id="2.130.10.10">
    <property type="entry name" value="YVTN repeat-like/Quinoprotein amine dehydrogenase"/>
    <property type="match status" value="3"/>
</dbReference>
<dbReference type="CDD" id="cd00200">
    <property type="entry name" value="WD40"/>
    <property type="match status" value="2"/>
</dbReference>
<feature type="repeat" description="WD" evidence="3">
    <location>
        <begin position="1131"/>
        <end position="1172"/>
    </location>
</feature>
<dbReference type="InterPro" id="IPR027417">
    <property type="entry name" value="P-loop_NTPase"/>
</dbReference>
<evidence type="ECO:0000313" key="6">
    <source>
        <dbReference type="Proteomes" id="UP000044841"/>
    </source>
</evidence>
<dbReference type="PANTHER" id="PTHR19848">
    <property type="entry name" value="WD40 REPEAT PROTEIN"/>
    <property type="match status" value="1"/>
</dbReference>
<keyword evidence="1 3" id="KW-0853">WD repeat</keyword>
<dbReference type="InterPro" id="IPR019775">
    <property type="entry name" value="WD40_repeat_CS"/>
</dbReference>
<dbReference type="InterPro" id="IPR011047">
    <property type="entry name" value="Quinoprotein_ADH-like_sf"/>
</dbReference>
<feature type="repeat" description="WD" evidence="3">
    <location>
        <begin position="1317"/>
        <end position="1353"/>
    </location>
</feature>
<dbReference type="EMBL" id="CYGV01001900">
    <property type="protein sequence ID" value="CUA77855.1"/>
    <property type="molecule type" value="Genomic_DNA"/>
</dbReference>
<dbReference type="Gene3D" id="3.40.50.300">
    <property type="entry name" value="P-loop containing nucleotide triphosphate hydrolases"/>
    <property type="match status" value="1"/>
</dbReference>
<feature type="repeat" description="WD" evidence="3">
    <location>
        <begin position="873"/>
        <end position="914"/>
    </location>
</feature>
<dbReference type="PROSITE" id="PS00678">
    <property type="entry name" value="WD_REPEATS_1"/>
    <property type="match status" value="4"/>
</dbReference>
<feature type="repeat" description="WD" evidence="3">
    <location>
        <begin position="1360"/>
        <end position="1401"/>
    </location>
</feature>
<dbReference type="PRINTS" id="PR00320">
    <property type="entry name" value="GPROTEINBRPT"/>
</dbReference>
<keyword evidence="2" id="KW-0677">Repeat</keyword>
<evidence type="ECO:0000313" key="5">
    <source>
        <dbReference type="EMBL" id="CUA77855.1"/>
    </source>
</evidence>